<evidence type="ECO:0000256" key="3">
    <source>
        <dbReference type="ARBA" id="ARBA00023163"/>
    </source>
</evidence>
<organism evidence="6 7">
    <name type="scientific">Labrys miyagiensis</name>
    <dbReference type="NCBI Taxonomy" id="346912"/>
    <lineage>
        <taxon>Bacteria</taxon>
        <taxon>Pseudomonadati</taxon>
        <taxon>Pseudomonadota</taxon>
        <taxon>Alphaproteobacteria</taxon>
        <taxon>Hyphomicrobiales</taxon>
        <taxon>Xanthobacteraceae</taxon>
        <taxon>Labrys</taxon>
    </lineage>
</organism>
<proteinExistence type="predicted"/>
<evidence type="ECO:0000256" key="1">
    <source>
        <dbReference type="ARBA" id="ARBA00023015"/>
    </source>
</evidence>
<accession>A0ABQ6CSC3</accession>
<dbReference type="PRINTS" id="PR00455">
    <property type="entry name" value="HTHTETR"/>
</dbReference>
<dbReference type="InterPro" id="IPR001647">
    <property type="entry name" value="HTH_TetR"/>
</dbReference>
<feature type="DNA-binding region" description="H-T-H motif" evidence="4">
    <location>
        <begin position="32"/>
        <end position="51"/>
    </location>
</feature>
<comment type="caution">
    <text evidence="6">The sequence shown here is derived from an EMBL/GenBank/DDBJ whole genome shotgun (WGS) entry which is preliminary data.</text>
</comment>
<evidence type="ECO:0000259" key="5">
    <source>
        <dbReference type="PROSITE" id="PS50977"/>
    </source>
</evidence>
<protein>
    <submittedName>
        <fullName evidence="6">TetR family transcriptional regulator</fullName>
    </submittedName>
</protein>
<evidence type="ECO:0000256" key="4">
    <source>
        <dbReference type="PROSITE-ProRule" id="PRU00335"/>
    </source>
</evidence>
<dbReference type="InterPro" id="IPR009057">
    <property type="entry name" value="Homeodomain-like_sf"/>
</dbReference>
<dbReference type="PANTHER" id="PTHR47506">
    <property type="entry name" value="TRANSCRIPTIONAL REGULATORY PROTEIN"/>
    <property type="match status" value="1"/>
</dbReference>
<dbReference type="Pfam" id="PF00440">
    <property type="entry name" value="TetR_N"/>
    <property type="match status" value="1"/>
</dbReference>
<dbReference type="SUPFAM" id="SSF46689">
    <property type="entry name" value="Homeodomain-like"/>
    <property type="match status" value="1"/>
</dbReference>
<dbReference type="RefSeq" id="WP_284316182.1">
    <property type="nucleotide sequence ID" value="NZ_BSPC01000069.1"/>
</dbReference>
<feature type="domain" description="HTH tetR-type" evidence="5">
    <location>
        <begin position="9"/>
        <end position="69"/>
    </location>
</feature>
<dbReference type="PROSITE" id="PS50977">
    <property type="entry name" value="HTH_TETR_2"/>
    <property type="match status" value="1"/>
</dbReference>
<keyword evidence="7" id="KW-1185">Reference proteome</keyword>
<dbReference type="PROSITE" id="PS01081">
    <property type="entry name" value="HTH_TETR_1"/>
    <property type="match status" value="1"/>
</dbReference>
<dbReference type="Proteomes" id="UP001156882">
    <property type="component" value="Unassembled WGS sequence"/>
</dbReference>
<reference evidence="7" key="1">
    <citation type="journal article" date="2019" name="Int. J. Syst. Evol. Microbiol.">
        <title>The Global Catalogue of Microorganisms (GCM) 10K type strain sequencing project: providing services to taxonomists for standard genome sequencing and annotation.</title>
        <authorList>
            <consortium name="The Broad Institute Genomics Platform"/>
            <consortium name="The Broad Institute Genome Sequencing Center for Infectious Disease"/>
            <person name="Wu L."/>
            <person name="Ma J."/>
        </authorList>
    </citation>
    <scope>NUCLEOTIDE SEQUENCE [LARGE SCALE GENOMIC DNA]</scope>
    <source>
        <strain evidence="7">NBRC 101365</strain>
    </source>
</reference>
<dbReference type="PANTHER" id="PTHR47506:SF7">
    <property type="entry name" value="TRANSCRIPTIONAL REGULATORY PROTEIN"/>
    <property type="match status" value="1"/>
</dbReference>
<dbReference type="InterPro" id="IPR036271">
    <property type="entry name" value="Tet_transcr_reg_TetR-rel_C_sf"/>
</dbReference>
<dbReference type="Gene3D" id="1.10.357.10">
    <property type="entry name" value="Tetracycline Repressor, domain 2"/>
    <property type="match status" value="1"/>
</dbReference>
<keyword evidence="3" id="KW-0804">Transcription</keyword>
<gene>
    <name evidence="6" type="ORF">GCM10007874_62860</name>
</gene>
<evidence type="ECO:0000313" key="7">
    <source>
        <dbReference type="Proteomes" id="UP001156882"/>
    </source>
</evidence>
<name>A0ABQ6CSC3_9HYPH</name>
<sequence>MKVSKEQLAENRQRILDAAARLFRERGFEGVTVAEIMAAADLTHGAFYGHFSSKEDLIARSFAHVLFPDTEKPEEGTMADYAGVYLSARHRDGPGNGCLFSTLGTEVGRTEGAARHTMTQALERRIEIFSQTAPGETPEERRRAAIAGWAAMVGAMVLARISDDPALSDEIMRETRETLGA</sequence>
<dbReference type="InterPro" id="IPR023772">
    <property type="entry name" value="DNA-bd_HTH_TetR-type_CS"/>
</dbReference>
<dbReference type="Gene3D" id="1.10.10.60">
    <property type="entry name" value="Homeodomain-like"/>
    <property type="match status" value="1"/>
</dbReference>
<evidence type="ECO:0000313" key="6">
    <source>
        <dbReference type="EMBL" id="GLS23266.1"/>
    </source>
</evidence>
<keyword evidence="2 4" id="KW-0238">DNA-binding</keyword>
<dbReference type="EMBL" id="BSPC01000069">
    <property type="protein sequence ID" value="GLS23266.1"/>
    <property type="molecule type" value="Genomic_DNA"/>
</dbReference>
<evidence type="ECO:0000256" key="2">
    <source>
        <dbReference type="ARBA" id="ARBA00023125"/>
    </source>
</evidence>
<dbReference type="SUPFAM" id="SSF48498">
    <property type="entry name" value="Tetracyclin repressor-like, C-terminal domain"/>
    <property type="match status" value="1"/>
</dbReference>
<keyword evidence="1" id="KW-0805">Transcription regulation</keyword>